<dbReference type="Gene3D" id="3.30.420.130">
    <property type="entry name" value="Dinitrogenase iron-molybdenum cofactor biosynthesis domain"/>
    <property type="match status" value="1"/>
</dbReference>
<keyword evidence="3" id="KW-0813">Transport</keyword>
<feature type="transmembrane region" description="Helical" evidence="7">
    <location>
        <begin position="149"/>
        <end position="169"/>
    </location>
</feature>
<dbReference type="InterPro" id="IPR036105">
    <property type="entry name" value="DiNase_FeMo-co_biosyn_sf"/>
</dbReference>
<feature type="transmembrane region" description="Helical" evidence="7">
    <location>
        <begin position="111"/>
        <end position="129"/>
    </location>
</feature>
<evidence type="ECO:0000256" key="7">
    <source>
        <dbReference type="SAM" id="Phobius"/>
    </source>
</evidence>
<feature type="transmembrane region" description="Helical" evidence="7">
    <location>
        <begin position="9"/>
        <end position="30"/>
    </location>
</feature>
<comment type="caution">
    <text evidence="10">The sequence shown here is derived from an EMBL/GenBank/DDBJ whole genome shotgun (WGS) entry which is preliminary data.</text>
</comment>
<dbReference type="Gene3D" id="3.30.70.1350">
    <property type="entry name" value="Cation efflux protein, cytoplasmic domain"/>
    <property type="match status" value="1"/>
</dbReference>
<dbReference type="NCBIfam" id="TIGR01297">
    <property type="entry name" value="CDF"/>
    <property type="match status" value="1"/>
</dbReference>
<organism evidence="10">
    <name type="scientific">Sulfurihydrogenibium azorense</name>
    <dbReference type="NCBI Taxonomy" id="309806"/>
    <lineage>
        <taxon>Bacteria</taxon>
        <taxon>Pseudomonadati</taxon>
        <taxon>Aquificota</taxon>
        <taxon>Aquificia</taxon>
        <taxon>Aquificales</taxon>
        <taxon>Hydrogenothermaceae</taxon>
        <taxon>Sulfurihydrogenibium</taxon>
    </lineage>
</organism>
<dbReference type="GO" id="GO:0005886">
    <property type="term" value="C:plasma membrane"/>
    <property type="evidence" value="ECO:0007669"/>
    <property type="project" value="TreeGrafter"/>
</dbReference>
<dbReference type="AlphaFoldDB" id="A0A831YAE1"/>
<protein>
    <submittedName>
        <fullName evidence="10">Cation transporter</fullName>
    </submittedName>
</protein>
<dbReference type="EMBL" id="DSFC01000041">
    <property type="protein sequence ID" value="HEV08905.1"/>
    <property type="molecule type" value="Genomic_DNA"/>
</dbReference>
<sequence length="393" mass="44903">MEQTLKERWILGSLLINLFLSILKLFFGVLTNSLGLIAEAIHSFSDLVASIISFIGVKLSAKKSKDFPYGLYKLENVAALIISFFLFFAAYEIIKEAFFHHEERQVSNPQYAIAVMVVAMVLTFFYSRLEKEAGKRLNSPTLIADAEHIWADFLSSIIVLVGLIGVYFGYNIDKYAAAVVSLFIFHSGFEILKDSIKVLLDFTVEKEDIQKIRNIVLKHPAIIDLKSIKGRSAGSYKFLELEILMHNLSLREAHKIVDNLAEEIKRKIPNIDSVTIHYEPVRQEGLRVAFLIDENENIKDFETADYILTVDISKDFEIVKNPKLKLIENKGQIIANSGVDIVVSKNHPNDFATRFMLARSSIMVWETEKDKFEEALEEVIKSWKEFNKKEGER</sequence>
<keyword evidence="5 7" id="KW-1133">Transmembrane helix</keyword>
<dbReference type="Gene3D" id="1.20.1510.10">
    <property type="entry name" value="Cation efflux protein transmembrane domain"/>
    <property type="match status" value="1"/>
</dbReference>
<dbReference type="GO" id="GO:0015341">
    <property type="term" value="F:zinc efflux antiporter activity"/>
    <property type="evidence" value="ECO:0007669"/>
    <property type="project" value="TreeGrafter"/>
</dbReference>
<dbReference type="SUPFAM" id="SSF161111">
    <property type="entry name" value="Cation efflux protein transmembrane domain-like"/>
    <property type="match status" value="1"/>
</dbReference>
<evidence type="ECO:0000259" key="9">
    <source>
        <dbReference type="Pfam" id="PF16916"/>
    </source>
</evidence>
<dbReference type="InterPro" id="IPR002524">
    <property type="entry name" value="Cation_efflux"/>
</dbReference>
<dbReference type="InterPro" id="IPR036837">
    <property type="entry name" value="Cation_efflux_CTD_sf"/>
</dbReference>
<dbReference type="GO" id="GO:0015086">
    <property type="term" value="F:cadmium ion transmembrane transporter activity"/>
    <property type="evidence" value="ECO:0007669"/>
    <property type="project" value="TreeGrafter"/>
</dbReference>
<gene>
    <name evidence="10" type="ORF">ENO34_00720</name>
</gene>
<dbReference type="GO" id="GO:0015093">
    <property type="term" value="F:ferrous iron transmembrane transporter activity"/>
    <property type="evidence" value="ECO:0007669"/>
    <property type="project" value="TreeGrafter"/>
</dbReference>
<dbReference type="SUPFAM" id="SSF160240">
    <property type="entry name" value="Cation efflux protein cytoplasmic domain-like"/>
    <property type="match status" value="1"/>
</dbReference>
<dbReference type="PANTHER" id="PTHR43840:SF15">
    <property type="entry name" value="MITOCHONDRIAL METAL TRANSPORTER 1-RELATED"/>
    <property type="match status" value="1"/>
</dbReference>
<dbReference type="Proteomes" id="UP000885621">
    <property type="component" value="Unassembled WGS sequence"/>
</dbReference>
<keyword evidence="6 7" id="KW-0472">Membrane</keyword>
<evidence type="ECO:0000256" key="4">
    <source>
        <dbReference type="ARBA" id="ARBA00022692"/>
    </source>
</evidence>
<reference evidence="10" key="1">
    <citation type="journal article" date="2020" name="mSystems">
        <title>Genome- and Community-Level Interaction Insights into Carbon Utilization and Element Cycling Functions of Hydrothermarchaeota in Hydrothermal Sediment.</title>
        <authorList>
            <person name="Zhou Z."/>
            <person name="Liu Y."/>
            <person name="Xu W."/>
            <person name="Pan J."/>
            <person name="Luo Z.H."/>
            <person name="Li M."/>
        </authorList>
    </citation>
    <scope>NUCLEOTIDE SEQUENCE [LARGE SCALE GENOMIC DNA]</scope>
    <source>
        <strain evidence="10">SpSt-1257</strain>
    </source>
</reference>
<dbReference type="Pfam" id="PF16916">
    <property type="entry name" value="ZT_dimer"/>
    <property type="match status" value="1"/>
</dbReference>
<keyword evidence="4 7" id="KW-0812">Transmembrane</keyword>
<dbReference type="InterPro" id="IPR050291">
    <property type="entry name" value="CDF_Transporter"/>
</dbReference>
<feature type="domain" description="Cation efflux protein transmembrane" evidence="8">
    <location>
        <begin position="13"/>
        <end position="200"/>
    </location>
</feature>
<evidence type="ECO:0000256" key="1">
    <source>
        <dbReference type="ARBA" id="ARBA00004141"/>
    </source>
</evidence>
<feature type="transmembrane region" description="Helical" evidence="7">
    <location>
        <begin position="36"/>
        <end position="57"/>
    </location>
</feature>
<dbReference type="InterPro" id="IPR058533">
    <property type="entry name" value="Cation_efflux_TM"/>
</dbReference>
<dbReference type="Pfam" id="PF01545">
    <property type="entry name" value="Cation_efflux"/>
    <property type="match status" value="1"/>
</dbReference>
<feature type="domain" description="Cation efflux protein cytoplasmic" evidence="9">
    <location>
        <begin position="205"/>
        <end position="280"/>
    </location>
</feature>
<dbReference type="FunFam" id="1.20.1510.10:FF:000006">
    <property type="entry name" value="Divalent cation efflux transporter"/>
    <property type="match status" value="1"/>
</dbReference>
<feature type="transmembrane region" description="Helical" evidence="7">
    <location>
        <begin position="69"/>
        <end position="91"/>
    </location>
</feature>
<dbReference type="InterPro" id="IPR027469">
    <property type="entry name" value="Cation_efflux_TMD_sf"/>
</dbReference>
<evidence type="ECO:0000259" key="8">
    <source>
        <dbReference type="Pfam" id="PF01545"/>
    </source>
</evidence>
<name>A0A831YAE1_9AQUI</name>
<proteinExistence type="inferred from homology"/>
<evidence type="ECO:0000256" key="2">
    <source>
        <dbReference type="ARBA" id="ARBA00008114"/>
    </source>
</evidence>
<evidence type="ECO:0000256" key="5">
    <source>
        <dbReference type="ARBA" id="ARBA00022989"/>
    </source>
</evidence>
<evidence type="ECO:0000313" key="10">
    <source>
        <dbReference type="EMBL" id="HEV08905.1"/>
    </source>
</evidence>
<dbReference type="PANTHER" id="PTHR43840">
    <property type="entry name" value="MITOCHONDRIAL METAL TRANSPORTER 1-RELATED"/>
    <property type="match status" value="1"/>
</dbReference>
<comment type="similarity">
    <text evidence="2">Belongs to the cation diffusion facilitator (CDF) transporter (TC 2.A.4) family.</text>
</comment>
<accession>A0A831YAE1</accession>
<evidence type="ECO:0000256" key="3">
    <source>
        <dbReference type="ARBA" id="ARBA00022448"/>
    </source>
</evidence>
<dbReference type="GO" id="GO:0006882">
    <property type="term" value="P:intracellular zinc ion homeostasis"/>
    <property type="evidence" value="ECO:0007669"/>
    <property type="project" value="TreeGrafter"/>
</dbReference>
<comment type="subcellular location">
    <subcellularLocation>
        <location evidence="1">Membrane</location>
        <topology evidence="1">Multi-pass membrane protein</topology>
    </subcellularLocation>
</comment>
<dbReference type="InterPro" id="IPR027470">
    <property type="entry name" value="Cation_efflux_CTD"/>
</dbReference>
<evidence type="ECO:0000256" key="6">
    <source>
        <dbReference type="ARBA" id="ARBA00023136"/>
    </source>
</evidence>